<organism evidence="6 7">
    <name type="scientific">Apodospora peruviana</name>
    <dbReference type="NCBI Taxonomy" id="516989"/>
    <lineage>
        <taxon>Eukaryota</taxon>
        <taxon>Fungi</taxon>
        <taxon>Dikarya</taxon>
        <taxon>Ascomycota</taxon>
        <taxon>Pezizomycotina</taxon>
        <taxon>Sordariomycetes</taxon>
        <taxon>Sordariomycetidae</taxon>
        <taxon>Sordariales</taxon>
        <taxon>Lasiosphaeriaceae</taxon>
        <taxon>Apodospora</taxon>
    </lineage>
</organism>
<evidence type="ECO:0000256" key="5">
    <source>
        <dbReference type="SAM" id="Phobius"/>
    </source>
</evidence>
<keyword evidence="3 5" id="KW-1133">Transmembrane helix</keyword>
<feature type="transmembrane region" description="Helical" evidence="5">
    <location>
        <begin position="374"/>
        <end position="393"/>
    </location>
</feature>
<proteinExistence type="predicted"/>
<dbReference type="Gene3D" id="1.20.58.340">
    <property type="entry name" value="Magnesium transport protein CorA, transmembrane region"/>
    <property type="match status" value="1"/>
</dbReference>
<evidence type="ECO:0000256" key="3">
    <source>
        <dbReference type="ARBA" id="ARBA00022989"/>
    </source>
</evidence>
<evidence type="ECO:0008006" key="8">
    <source>
        <dbReference type="Google" id="ProtNLM"/>
    </source>
</evidence>
<keyword evidence="7" id="KW-1185">Reference proteome</keyword>
<dbReference type="GO" id="GO:0046873">
    <property type="term" value="F:metal ion transmembrane transporter activity"/>
    <property type="evidence" value="ECO:0007669"/>
    <property type="project" value="InterPro"/>
</dbReference>
<evidence type="ECO:0000313" key="6">
    <source>
        <dbReference type="EMBL" id="KAK3312019.1"/>
    </source>
</evidence>
<sequence length="564" mass="63863">MSTDEIIQVLSEEHEDETEPISDTDSIDIDVSKPMSSYSSYAEYQTALPWEPEGFKLCWLADFLSSKGFPDTGATQPVSHYGIEAKGETQAFVLHSIEGKLHSTTSVDRQMVDFLALEFKMNPWHLYKHLYHGVGDDRVRSPPSIIFPAEHFHRVRFIRQKPMCCGKEQCAERSCVGHVATGQDPAGSQPRCDSRTSLFETCAILPRQAHHILCSGTQRVFKDNVRKIEALGQETVRAADNSPLDFLLPYARLVAFNLAATLAATLENRFRRQAELRHQPRDNPRPVFDDVGLFENEWAQFQTLRRKFTTSYDSINLIPATPARDDVLADYTHLAKIVKETGEEIRDMMQRTVSLQFPKESRQSIKEAEAVRRLTQLAFIFIPLTFVTSCFGMNLDLLASGTGKLSTFLGVATSVTVGIVVLSSDRTRLLFSQLLRWMSGETLSLRAIVILATYMPTHAFWMLVLGIMHPGQIRDVLMHGNVQLNLLPGSGDWEADDQFEEYEDFPNNIGPFWKTKTKEIFDFFQQNLWEDDRAWAQIVAIIFAISRTRIRAASSAGEDSEENP</sequence>
<feature type="transmembrane region" description="Helical" evidence="5">
    <location>
        <begin position="443"/>
        <end position="468"/>
    </location>
</feature>
<evidence type="ECO:0000313" key="7">
    <source>
        <dbReference type="Proteomes" id="UP001283341"/>
    </source>
</evidence>
<evidence type="ECO:0000256" key="2">
    <source>
        <dbReference type="ARBA" id="ARBA00022692"/>
    </source>
</evidence>
<dbReference type="Proteomes" id="UP001283341">
    <property type="component" value="Unassembled WGS sequence"/>
</dbReference>
<protein>
    <recommendedName>
        <fullName evidence="8">Mg2+ transporter protein</fullName>
    </recommendedName>
</protein>
<gene>
    <name evidence="6" type="ORF">B0H66DRAFT_596172</name>
</gene>
<dbReference type="InterPro" id="IPR002523">
    <property type="entry name" value="MgTranspt_CorA/ZnTranspt_ZntB"/>
</dbReference>
<name>A0AAE0LYX1_9PEZI</name>
<keyword evidence="4 5" id="KW-0472">Membrane</keyword>
<dbReference type="GO" id="GO:0016020">
    <property type="term" value="C:membrane"/>
    <property type="evidence" value="ECO:0007669"/>
    <property type="project" value="UniProtKB-SubCell"/>
</dbReference>
<dbReference type="AlphaFoldDB" id="A0AAE0LYX1"/>
<feature type="transmembrane region" description="Helical" evidence="5">
    <location>
        <begin position="405"/>
        <end position="423"/>
    </location>
</feature>
<evidence type="ECO:0000256" key="1">
    <source>
        <dbReference type="ARBA" id="ARBA00004141"/>
    </source>
</evidence>
<comment type="caution">
    <text evidence="6">The sequence shown here is derived from an EMBL/GenBank/DDBJ whole genome shotgun (WGS) entry which is preliminary data.</text>
</comment>
<keyword evidence="2 5" id="KW-0812">Transmembrane</keyword>
<reference evidence="6" key="1">
    <citation type="journal article" date="2023" name="Mol. Phylogenet. Evol.">
        <title>Genome-scale phylogeny and comparative genomics of the fungal order Sordariales.</title>
        <authorList>
            <person name="Hensen N."/>
            <person name="Bonometti L."/>
            <person name="Westerberg I."/>
            <person name="Brannstrom I.O."/>
            <person name="Guillou S."/>
            <person name="Cros-Aarteil S."/>
            <person name="Calhoun S."/>
            <person name="Haridas S."/>
            <person name="Kuo A."/>
            <person name="Mondo S."/>
            <person name="Pangilinan J."/>
            <person name="Riley R."/>
            <person name="LaButti K."/>
            <person name="Andreopoulos B."/>
            <person name="Lipzen A."/>
            <person name="Chen C."/>
            <person name="Yan M."/>
            <person name="Daum C."/>
            <person name="Ng V."/>
            <person name="Clum A."/>
            <person name="Steindorff A."/>
            <person name="Ohm R.A."/>
            <person name="Martin F."/>
            <person name="Silar P."/>
            <person name="Natvig D.O."/>
            <person name="Lalanne C."/>
            <person name="Gautier V."/>
            <person name="Ament-Velasquez S.L."/>
            <person name="Kruys A."/>
            <person name="Hutchinson M.I."/>
            <person name="Powell A.J."/>
            <person name="Barry K."/>
            <person name="Miller A.N."/>
            <person name="Grigoriev I.V."/>
            <person name="Debuchy R."/>
            <person name="Gladieux P."/>
            <person name="Hiltunen Thoren M."/>
            <person name="Johannesson H."/>
        </authorList>
    </citation>
    <scope>NUCLEOTIDE SEQUENCE</scope>
    <source>
        <strain evidence="6">CBS 118394</strain>
    </source>
</reference>
<dbReference type="InterPro" id="IPR045863">
    <property type="entry name" value="CorA_TM1_TM2"/>
</dbReference>
<dbReference type="SUPFAM" id="SSF144083">
    <property type="entry name" value="Magnesium transport protein CorA, transmembrane region"/>
    <property type="match status" value="1"/>
</dbReference>
<comment type="subcellular location">
    <subcellularLocation>
        <location evidence="1">Membrane</location>
        <topology evidence="1">Multi-pass membrane protein</topology>
    </subcellularLocation>
</comment>
<evidence type="ECO:0000256" key="4">
    <source>
        <dbReference type="ARBA" id="ARBA00023136"/>
    </source>
</evidence>
<accession>A0AAE0LYX1</accession>
<dbReference type="Pfam" id="PF01544">
    <property type="entry name" value="CorA"/>
    <property type="match status" value="1"/>
</dbReference>
<reference evidence="6" key="2">
    <citation type="submission" date="2023-06" db="EMBL/GenBank/DDBJ databases">
        <authorList>
            <consortium name="Lawrence Berkeley National Laboratory"/>
            <person name="Haridas S."/>
            <person name="Hensen N."/>
            <person name="Bonometti L."/>
            <person name="Westerberg I."/>
            <person name="Brannstrom I.O."/>
            <person name="Guillou S."/>
            <person name="Cros-Aarteil S."/>
            <person name="Calhoun S."/>
            <person name="Kuo A."/>
            <person name="Mondo S."/>
            <person name="Pangilinan J."/>
            <person name="Riley R."/>
            <person name="Labutti K."/>
            <person name="Andreopoulos B."/>
            <person name="Lipzen A."/>
            <person name="Chen C."/>
            <person name="Yanf M."/>
            <person name="Daum C."/>
            <person name="Ng V."/>
            <person name="Clum A."/>
            <person name="Steindorff A."/>
            <person name="Ohm R."/>
            <person name="Martin F."/>
            <person name="Silar P."/>
            <person name="Natvig D."/>
            <person name="Lalanne C."/>
            <person name="Gautier V."/>
            <person name="Ament-Velasquez S.L."/>
            <person name="Kruys A."/>
            <person name="Hutchinson M.I."/>
            <person name="Powell A.J."/>
            <person name="Barry K."/>
            <person name="Miller A.N."/>
            <person name="Grigoriev I.V."/>
            <person name="Debuchy R."/>
            <person name="Gladieux P."/>
            <person name="Thoren M.H."/>
            <person name="Johannesson H."/>
        </authorList>
    </citation>
    <scope>NUCLEOTIDE SEQUENCE</scope>
    <source>
        <strain evidence="6">CBS 118394</strain>
    </source>
</reference>
<dbReference type="EMBL" id="JAUEDM010000010">
    <property type="protein sequence ID" value="KAK3312019.1"/>
    <property type="molecule type" value="Genomic_DNA"/>
</dbReference>